<keyword evidence="3" id="KW-1185">Reference proteome</keyword>
<dbReference type="InParanoid" id="A0A1I4ZNX0"/>
<evidence type="ECO:0000313" key="2">
    <source>
        <dbReference type="EMBL" id="SFN51680.1"/>
    </source>
</evidence>
<reference evidence="2 3" key="1">
    <citation type="submission" date="2016-10" db="EMBL/GenBank/DDBJ databases">
        <authorList>
            <person name="de Groot N.N."/>
        </authorList>
    </citation>
    <scope>NUCLEOTIDE SEQUENCE [LARGE SCALE GENOMIC DNA]</scope>
    <source>
        <strain evidence="2 3">DSM 43067</strain>
    </source>
</reference>
<gene>
    <name evidence="2" type="ORF">SAMN04489713_102268</name>
</gene>
<sequence length="71" mass="7698">MSRTLMPCAYRLMIMSSRPPAMRAARLGTSTGSNVPARSRGTDNRTGPTPVCTVLPLPRPLRELPELSCLS</sequence>
<name>A0A1I4ZNX0_9ACTN</name>
<feature type="region of interest" description="Disordered" evidence="1">
    <location>
        <begin position="25"/>
        <end position="54"/>
    </location>
</feature>
<dbReference type="EMBL" id="FOVH01000002">
    <property type="protein sequence ID" value="SFN51680.1"/>
    <property type="molecule type" value="Genomic_DNA"/>
</dbReference>
<organism evidence="2 3">
    <name type="scientific">Actinomadura madurae</name>
    <dbReference type="NCBI Taxonomy" id="1993"/>
    <lineage>
        <taxon>Bacteria</taxon>
        <taxon>Bacillati</taxon>
        <taxon>Actinomycetota</taxon>
        <taxon>Actinomycetes</taxon>
        <taxon>Streptosporangiales</taxon>
        <taxon>Thermomonosporaceae</taxon>
        <taxon>Actinomadura</taxon>
    </lineage>
</organism>
<accession>A0A1I4ZNX0</accession>
<dbReference type="Proteomes" id="UP000183413">
    <property type="component" value="Unassembled WGS sequence"/>
</dbReference>
<dbReference type="AlphaFoldDB" id="A0A1I4ZNX0"/>
<proteinExistence type="predicted"/>
<evidence type="ECO:0000313" key="3">
    <source>
        <dbReference type="Proteomes" id="UP000183413"/>
    </source>
</evidence>
<protein>
    <submittedName>
        <fullName evidence="2">Uncharacterized protein</fullName>
    </submittedName>
</protein>
<evidence type="ECO:0000256" key="1">
    <source>
        <dbReference type="SAM" id="MobiDB-lite"/>
    </source>
</evidence>